<evidence type="ECO:0000256" key="2">
    <source>
        <dbReference type="SAM" id="MobiDB-lite"/>
    </source>
</evidence>
<dbReference type="InterPro" id="IPR003309">
    <property type="entry name" value="SCAN_dom"/>
</dbReference>
<dbReference type="Proteomes" id="UP000472267">
    <property type="component" value="Unassembled WGS sequence"/>
</dbReference>
<dbReference type="PANTHER" id="PTHR45935:SF15">
    <property type="entry name" value="SCAN BOX DOMAIN-CONTAINING PROTEIN"/>
    <property type="match status" value="1"/>
</dbReference>
<dbReference type="SMART" id="SM00431">
    <property type="entry name" value="SCAN"/>
    <property type="match status" value="1"/>
</dbReference>
<evidence type="ECO:0000313" key="5">
    <source>
        <dbReference type="Proteomes" id="UP000472267"/>
    </source>
</evidence>
<dbReference type="PANTHER" id="PTHR45935">
    <property type="entry name" value="PROTEIN ZBED8-RELATED"/>
    <property type="match status" value="1"/>
</dbReference>
<reference evidence="4" key="2">
    <citation type="submission" date="2025-09" db="UniProtKB">
        <authorList>
            <consortium name="Ensembl"/>
        </authorList>
    </citation>
    <scope>IDENTIFICATION</scope>
</reference>
<dbReference type="Ensembl" id="ENSSFAT00005043379.1">
    <property type="protein sequence ID" value="ENSSFAP00005041853.1"/>
    <property type="gene ID" value="ENSSFAG00005020771.1"/>
</dbReference>
<dbReference type="InterPro" id="IPR050916">
    <property type="entry name" value="SCAN-C2H2_zinc_finger"/>
</dbReference>
<dbReference type="InParanoid" id="A0A672IJB0"/>
<accession>A0A672IJB0</accession>
<dbReference type="AlphaFoldDB" id="A0A672IJB0"/>
<protein>
    <recommendedName>
        <fullName evidence="3">SCAN box domain-containing protein</fullName>
    </recommendedName>
</protein>
<dbReference type="Pfam" id="PF02023">
    <property type="entry name" value="SCAN"/>
    <property type="match status" value="1"/>
</dbReference>
<dbReference type="PROSITE" id="PS50804">
    <property type="entry name" value="SCAN_BOX"/>
    <property type="match status" value="1"/>
</dbReference>
<reference evidence="4" key="1">
    <citation type="submission" date="2025-08" db="UniProtKB">
        <authorList>
            <consortium name="Ensembl"/>
        </authorList>
    </citation>
    <scope>IDENTIFICATION</scope>
</reference>
<name>A0A672IJB0_SALFA</name>
<dbReference type="SUPFAM" id="SSF47353">
    <property type="entry name" value="Retrovirus capsid dimerization domain-like"/>
    <property type="match status" value="1"/>
</dbReference>
<organism evidence="4 5">
    <name type="scientific">Salarias fasciatus</name>
    <name type="common">Jewelled blenny</name>
    <name type="synonym">Blennius fasciatus</name>
    <dbReference type="NCBI Taxonomy" id="181472"/>
    <lineage>
        <taxon>Eukaryota</taxon>
        <taxon>Metazoa</taxon>
        <taxon>Chordata</taxon>
        <taxon>Craniata</taxon>
        <taxon>Vertebrata</taxon>
        <taxon>Euteleostomi</taxon>
        <taxon>Actinopterygii</taxon>
        <taxon>Neopterygii</taxon>
        <taxon>Teleostei</taxon>
        <taxon>Neoteleostei</taxon>
        <taxon>Acanthomorphata</taxon>
        <taxon>Ovalentaria</taxon>
        <taxon>Blenniimorphae</taxon>
        <taxon>Blenniiformes</taxon>
        <taxon>Blennioidei</taxon>
        <taxon>Blenniidae</taxon>
        <taxon>Salariinae</taxon>
        <taxon>Salarias</taxon>
    </lineage>
</organism>
<sequence length="210" mass="24408">QPKRAVAAEPIDPQPDPQPDPALMMLELAEFLKRSIRQSESARMRAGETPHELYVRLRDMARRWIPPEEHTVDMVIDVVVMEQFLHMLAPEMRVWVRERDPNTASDVAHLVEIYMSARQDPGAPRNYVDAGSARPWFGMYTDVLRKDGRDQANKSLYMHSDWHKRRFAVIHVGSQVIKQLTACYTKVRLIFAMCPRPPYPCRKRGCVMLR</sequence>
<evidence type="ECO:0000313" key="4">
    <source>
        <dbReference type="Ensembl" id="ENSSFAP00005041853.1"/>
    </source>
</evidence>
<dbReference type="Gene3D" id="1.10.4020.10">
    <property type="entry name" value="DNA breaking-rejoining enzymes"/>
    <property type="match status" value="1"/>
</dbReference>
<feature type="domain" description="SCAN box" evidence="3">
    <location>
        <begin position="50"/>
        <end position="112"/>
    </location>
</feature>
<dbReference type="InterPro" id="IPR038269">
    <property type="entry name" value="SCAN_sf"/>
</dbReference>
<proteinExistence type="predicted"/>
<keyword evidence="5" id="KW-1185">Reference proteome</keyword>
<feature type="region of interest" description="Disordered" evidence="2">
    <location>
        <begin position="1"/>
        <end position="20"/>
    </location>
</feature>
<keyword evidence="1" id="KW-0539">Nucleus</keyword>
<evidence type="ECO:0000259" key="3">
    <source>
        <dbReference type="PROSITE" id="PS50804"/>
    </source>
</evidence>
<evidence type="ECO:0000256" key="1">
    <source>
        <dbReference type="ARBA" id="ARBA00023242"/>
    </source>
</evidence>